<gene>
    <name evidence="3" type="ORF">GSTUM_00001850001</name>
</gene>
<organism evidence="3 4">
    <name type="scientific">Tuber melanosporum (strain Mel28)</name>
    <name type="common">Perigord black truffle</name>
    <dbReference type="NCBI Taxonomy" id="656061"/>
    <lineage>
        <taxon>Eukaryota</taxon>
        <taxon>Fungi</taxon>
        <taxon>Dikarya</taxon>
        <taxon>Ascomycota</taxon>
        <taxon>Pezizomycotina</taxon>
        <taxon>Pezizomycetes</taxon>
        <taxon>Pezizales</taxon>
        <taxon>Tuberaceae</taxon>
        <taxon>Tuber</taxon>
    </lineage>
</organism>
<dbReference type="EMBL" id="FN430204">
    <property type="protein sequence ID" value="CAZ83142.1"/>
    <property type="molecule type" value="Genomic_DNA"/>
</dbReference>
<reference evidence="3 4" key="1">
    <citation type="journal article" date="2010" name="Nature">
        <title>Perigord black truffle genome uncovers evolutionary origins and mechanisms of symbiosis.</title>
        <authorList>
            <person name="Martin F."/>
            <person name="Kohler A."/>
            <person name="Murat C."/>
            <person name="Balestrini R."/>
            <person name="Coutinho P.M."/>
            <person name="Jaillon O."/>
            <person name="Montanini B."/>
            <person name="Morin E."/>
            <person name="Noel B."/>
            <person name="Percudani R."/>
            <person name="Porcel B."/>
            <person name="Rubini A."/>
            <person name="Amicucci A."/>
            <person name="Amselem J."/>
            <person name="Anthouard V."/>
            <person name="Arcioni S."/>
            <person name="Artiguenave F."/>
            <person name="Aury J.M."/>
            <person name="Ballario P."/>
            <person name="Bolchi A."/>
            <person name="Brenna A."/>
            <person name="Brun A."/>
            <person name="Buee M."/>
            <person name="Cantarel B."/>
            <person name="Chevalier G."/>
            <person name="Couloux A."/>
            <person name="Da Silva C."/>
            <person name="Denoeud F."/>
            <person name="Duplessis S."/>
            <person name="Ghignone S."/>
            <person name="Hilselberger B."/>
            <person name="Iotti M."/>
            <person name="Marcais B."/>
            <person name="Mello A."/>
            <person name="Miranda M."/>
            <person name="Pacioni G."/>
            <person name="Quesneville H."/>
            <person name="Riccioni C."/>
            <person name="Ruotolo R."/>
            <person name="Splivallo R."/>
            <person name="Stocchi V."/>
            <person name="Tisserant E."/>
            <person name="Viscomi A.R."/>
            <person name="Zambonelli A."/>
            <person name="Zampieri E."/>
            <person name="Henrissat B."/>
            <person name="Lebrun M.H."/>
            <person name="Paolocci F."/>
            <person name="Bonfante P."/>
            <person name="Ottonello S."/>
            <person name="Wincker P."/>
        </authorList>
    </citation>
    <scope>NUCLEOTIDE SEQUENCE [LARGE SCALE GENOMIC DNA]</scope>
    <source>
        <strain evidence="3 4">Mel28</strain>
    </source>
</reference>
<feature type="domain" description="Endo-1,3(4)-beta-glucanase 1 carbohydrate binding" evidence="2">
    <location>
        <begin position="33"/>
        <end position="76"/>
    </location>
</feature>
<dbReference type="HOGENOM" id="CLU_123444_0_0_1"/>
<evidence type="ECO:0000256" key="1">
    <source>
        <dbReference type="SAM" id="SignalP"/>
    </source>
</evidence>
<sequence>MQLTTYIFATFAIVSAALAVPVDNLVERDTKYCGYQPYEPSKYTCYDGLLCPIQNYVVYKRCGGDCYDPAKYVCHGTKMCPTTDPNLCGDACYNSSRYKCEYGRLVQV</sequence>
<name>D5GF49_TUBMM</name>
<evidence type="ECO:0000313" key="3">
    <source>
        <dbReference type="EMBL" id="CAZ83142.1"/>
    </source>
</evidence>
<dbReference type="RefSeq" id="XP_002838951.1">
    <property type="nucleotide sequence ID" value="XM_002838905.1"/>
</dbReference>
<dbReference type="GeneID" id="9188004"/>
<dbReference type="KEGG" id="tml:GSTUM_00001850001"/>
<proteinExistence type="predicted"/>
<feature type="signal peptide" evidence="1">
    <location>
        <begin position="1"/>
        <end position="19"/>
    </location>
</feature>
<keyword evidence="1" id="KW-0732">Signal</keyword>
<dbReference type="eggNOG" id="KOG2254">
    <property type="taxonomic scope" value="Eukaryota"/>
</dbReference>
<keyword evidence="4" id="KW-1185">Reference proteome</keyword>
<feature type="chain" id="PRO_5003072065" evidence="1">
    <location>
        <begin position="20"/>
        <end position="108"/>
    </location>
</feature>
<evidence type="ECO:0000313" key="4">
    <source>
        <dbReference type="Proteomes" id="UP000006911"/>
    </source>
</evidence>
<dbReference type="Pfam" id="PF10645">
    <property type="entry name" value="Carb_bind"/>
    <property type="match status" value="1"/>
</dbReference>
<dbReference type="InParanoid" id="D5GF49"/>
<accession>D5GF49</accession>
<dbReference type="GO" id="GO:0030246">
    <property type="term" value="F:carbohydrate binding"/>
    <property type="evidence" value="ECO:0007669"/>
    <property type="project" value="InterPro"/>
</dbReference>
<dbReference type="Proteomes" id="UP000006911">
    <property type="component" value="Unassembled WGS sequence"/>
</dbReference>
<evidence type="ECO:0000259" key="2">
    <source>
        <dbReference type="Pfam" id="PF10645"/>
    </source>
</evidence>
<dbReference type="AlphaFoldDB" id="D5GF49"/>
<protein>
    <submittedName>
        <fullName evidence="3">(Perigord truffle) hypothetical protein</fullName>
    </submittedName>
</protein>
<dbReference type="InterPro" id="IPR018909">
    <property type="entry name" value="Eng1_septum"/>
</dbReference>